<dbReference type="Proteomes" id="UP000033750">
    <property type="component" value="Unassembled WGS sequence"/>
</dbReference>
<dbReference type="Pfam" id="PF08378">
    <property type="entry name" value="NERD"/>
    <property type="match status" value="1"/>
</dbReference>
<sequence length="227" mass="26690">MDNANIIQEINNGIIAGSILMFILIVLVLTLTIVYYKNKTKKHNAGFQFEKSVEQKIKEYAKRNNFKFIGPSLFSYNEKYFFEIDGLLITPKVVFIIESKYYEGRIKGNALSNDIELINKKFRRKFKNPIQQNFNHIQHFYRMVGQKFNMFSLVIFPNKSVVELENLKNWNIIANLDNIEITLNEVLSNKNINELENIEKDIIKTINSCIKENRNKKVPKFKNNAKK</sequence>
<dbReference type="InterPro" id="IPR011528">
    <property type="entry name" value="NERD"/>
</dbReference>
<dbReference type="EMBL" id="JZXN01000011">
    <property type="protein sequence ID" value="KKB26993.1"/>
    <property type="molecule type" value="Genomic_DNA"/>
</dbReference>
<evidence type="ECO:0000256" key="1">
    <source>
        <dbReference type="SAM" id="Phobius"/>
    </source>
</evidence>
<keyword evidence="1" id="KW-0472">Membrane</keyword>
<feature type="transmembrane region" description="Helical" evidence="1">
    <location>
        <begin position="14"/>
        <end position="36"/>
    </location>
</feature>
<protein>
    <recommendedName>
        <fullName evidence="2">NERD domain-containing protein</fullName>
    </recommendedName>
</protein>
<keyword evidence="1" id="KW-0812">Transmembrane</keyword>
<comment type="caution">
    <text evidence="3">The sequence shown here is derived from an EMBL/GenBank/DDBJ whole genome shotgun (WGS) entry which is preliminary data.</text>
</comment>
<feature type="domain" description="NERD" evidence="2">
    <location>
        <begin position="45"/>
        <end position="163"/>
    </location>
</feature>
<keyword evidence="1" id="KW-1133">Transmembrane helix</keyword>
<dbReference type="OrthoDB" id="400116at2"/>
<organism evidence="3 4">
    <name type="scientific">Mycoplasmopsis meleagridis ATCC 25294</name>
    <dbReference type="NCBI Taxonomy" id="1264554"/>
    <lineage>
        <taxon>Bacteria</taxon>
        <taxon>Bacillati</taxon>
        <taxon>Mycoplasmatota</taxon>
        <taxon>Mycoplasmoidales</taxon>
        <taxon>Metamycoplasmataceae</taxon>
        <taxon>Mycoplasmopsis</taxon>
    </lineage>
</organism>
<evidence type="ECO:0000313" key="3">
    <source>
        <dbReference type="EMBL" id="KKB26993.1"/>
    </source>
</evidence>
<dbReference type="STRING" id="29561.MM26B8_02670"/>
<name>A0A0F5H1A6_9BACT</name>
<dbReference type="PROSITE" id="PS50965">
    <property type="entry name" value="NERD"/>
    <property type="match status" value="1"/>
</dbReference>
<gene>
    <name evidence="3" type="ORF">MMELEA_03060</name>
</gene>
<dbReference type="RefSeq" id="WP_046096749.1">
    <property type="nucleotide sequence ID" value="NZ_JZXN01000011.1"/>
</dbReference>
<dbReference type="PATRIC" id="fig|1264554.4.peg.262"/>
<accession>A0A0F5H1A6</accession>
<dbReference type="AlphaFoldDB" id="A0A0F5H1A6"/>
<evidence type="ECO:0000259" key="2">
    <source>
        <dbReference type="PROSITE" id="PS50965"/>
    </source>
</evidence>
<keyword evidence="4" id="KW-1185">Reference proteome</keyword>
<evidence type="ECO:0000313" key="4">
    <source>
        <dbReference type="Proteomes" id="UP000033750"/>
    </source>
</evidence>
<proteinExistence type="predicted"/>
<reference evidence="3 4" key="1">
    <citation type="submission" date="2015-03" db="EMBL/GenBank/DDBJ databases">
        <title>Genome sequence of Mycoplasma meleagridis strain ATCC 25294.</title>
        <authorList>
            <person name="Yacoub E."/>
            <person name="Blanchard A."/>
            <person name="Sirand-Pugnet P."/>
            <person name="Mardassi B.B.A."/>
        </authorList>
    </citation>
    <scope>NUCLEOTIDE SEQUENCE [LARGE SCALE GENOMIC DNA]</scope>
    <source>
        <strain evidence="3 4">ATCC 25294</strain>
    </source>
</reference>